<protein>
    <submittedName>
        <fullName evidence="1">Uncharacterized protein</fullName>
    </submittedName>
</protein>
<sequence>MDFSSSRINYTLSCTSNSLSLAATTCDFPAKKAKPSDVIKELLYNRHYGLLDIFYGMKNKTQVTAKNLIPGDDNQVELEPQIGTNPITYLNYLVSCMVPNTSDPSAPLKDGVYKLSIVDDVFGDLGGPYFKIQKLSTNSSIVASSDTYVLDVGYPSDN</sequence>
<evidence type="ECO:0000313" key="1">
    <source>
        <dbReference type="EMBL" id="DAE19028.1"/>
    </source>
</evidence>
<proteinExistence type="predicted"/>
<name>A0A8S5QKF3_9CAUD</name>
<dbReference type="EMBL" id="BK015666">
    <property type="protein sequence ID" value="DAE19028.1"/>
    <property type="molecule type" value="Genomic_DNA"/>
</dbReference>
<organism evidence="1">
    <name type="scientific">Siphoviridae sp. ctiOl67</name>
    <dbReference type="NCBI Taxonomy" id="2825622"/>
    <lineage>
        <taxon>Viruses</taxon>
        <taxon>Duplodnaviria</taxon>
        <taxon>Heunggongvirae</taxon>
        <taxon>Uroviricota</taxon>
        <taxon>Caudoviricetes</taxon>
    </lineage>
</organism>
<reference evidence="1" key="1">
    <citation type="journal article" date="2021" name="Proc. Natl. Acad. Sci. U.S.A.">
        <title>A Catalog of Tens of Thousands of Viruses from Human Metagenomes Reveals Hidden Associations with Chronic Diseases.</title>
        <authorList>
            <person name="Tisza M.J."/>
            <person name="Buck C.B."/>
        </authorList>
    </citation>
    <scope>NUCLEOTIDE SEQUENCE</scope>
    <source>
        <strain evidence="1">CtiOl67</strain>
    </source>
</reference>
<accession>A0A8S5QKF3</accession>